<sequence>MSEPEPFQSGGLEFIPDENEYDSEANDVAIQENELLTKSAFQSQCKDSENFDIDVKAFFQTSCSKIANLVDENSWKYEITKYSSEGRANSSENVLNWWKRHETVFPMFKMARNFIAISATSASIERILLRASLTDFNIKIKKKI</sequence>
<gene>
    <name evidence="2" type="ORF">PSYICH_LOCUS14361</name>
</gene>
<dbReference type="GO" id="GO:0046983">
    <property type="term" value="F:protein dimerization activity"/>
    <property type="evidence" value="ECO:0007669"/>
    <property type="project" value="InterPro"/>
</dbReference>
<dbReference type="EMBL" id="OV651820">
    <property type="protein sequence ID" value="CAH1114434.1"/>
    <property type="molecule type" value="Genomic_DNA"/>
</dbReference>
<evidence type="ECO:0000259" key="1">
    <source>
        <dbReference type="Pfam" id="PF05699"/>
    </source>
</evidence>
<reference evidence="2" key="1">
    <citation type="submission" date="2022-01" db="EMBL/GenBank/DDBJ databases">
        <authorList>
            <person name="King R."/>
        </authorList>
    </citation>
    <scope>NUCLEOTIDE SEQUENCE</scope>
</reference>
<dbReference type="Pfam" id="PF05699">
    <property type="entry name" value="Dimer_Tnp_hAT"/>
    <property type="match status" value="1"/>
</dbReference>
<feature type="domain" description="HAT C-terminal dimerisation" evidence="1">
    <location>
        <begin position="78"/>
        <end position="127"/>
    </location>
</feature>
<dbReference type="Proteomes" id="UP001153636">
    <property type="component" value="Chromosome 8"/>
</dbReference>
<evidence type="ECO:0000313" key="2">
    <source>
        <dbReference type="EMBL" id="CAH1114434.1"/>
    </source>
</evidence>
<evidence type="ECO:0000313" key="3">
    <source>
        <dbReference type="Proteomes" id="UP001153636"/>
    </source>
</evidence>
<protein>
    <recommendedName>
        <fullName evidence="1">HAT C-terminal dimerisation domain-containing protein</fullName>
    </recommendedName>
</protein>
<dbReference type="OrthoDB" id="3062869at2759"/>
<organism evidence="2 3">
    <name type="scientific">Psylliodes chrysocephalus</name>
    <dbReference type="NCBI Taxonomy" id="3402493"/>
    <lineage>
        <taxon>Eukaryota</taxon>
        <taxon>Metazoa</taxon>
        <taxon>Ecdysozoa</taxon>
        <taxon>Arthropoda</taxon>
        <taxon>Hexapoda</taxon>
        <taxon>Insecta</taxon>
        <taxon>Pterygota</taxon>
        <taxon>Neoptera</taxon>
        <taxon>Endopterygota</taxon>
        <taxon>Coleoptera</taxon>
        <taxon>Polyphaga</taxon>
        <taxon>Cucujiformia</taxon>
        <taxon>Chrysomeloidea</taxon>
        <taxon>Chrysomelidae</taxon>
        <taxon>Galerucinae</taxon>
        <taxon>Alticini</taxon>
        <taxon>Psylliodes</taxon>
    </lineage>
</organism>
<proteinExistence type="predicted"/>
<keyword evidence="3" id="KW-1185">Reference proteome</keyword>
<dbReference type="SUPFAM" id="SSF53098">
    <property type="entry name" value="Ribonuclease H-like"/>
    <property type="match status" value="1"/>
</dbReference>
<accession>A0A9P0D9P5</accession>
<name>A0A9P0D9P5_9CUCU</name>
<dbReference type="InterPro" id="IPR012337">
    <property type="entry name" value="RNaseH-like_sf"/>
</dbReference>
<dbReference type="AlphaFoldDB" id="A0A9P0D9P5"/>
<dbReference type="InterPro" id="IPR008906">
    <property type="entry name" value="HATC_C_dom"/>
</dbReference>